<dbReference type="Pfam" id="PF13911">
    <property type="entry name" value="AhpC-TSA_2"/>
    <property type="match status" value="1"/>
</dbReference>
<dbReference type="PANTHER" id="PTHR28630:SF31">
    <property type="entry name" value="PEROXIREDOXIN-LIKE 2A"/>
    <property type="match status" value="1"/>
</dbReference>
<evidence type="ECO:0000256" key="5">
    <source>
        <dbReference type="ARBA" id="ARBA00023787"/>
    </source>
</evidence>
<accession>A0A9W7TEF9</accession>
<dbReference type="GO" id="GO:0005737">
    <property type="term" value="C:cytoplasm"/>
    <property type="evidence" value="ECO:0007669"/>
    <property type="project" value="UniProtKB-SubCell"/>
</dbReference>
<evidence type="ECO:0000256" key="9">
    <source>
        <dbReference type="SAM" id="MobiDB-lite"/>
    </source>
</evidence>
<keyword evidence="3" id="KW-0049">Antioxidant</keyword>
<protein>
    <recommendedName>
        <fullName evidence="6">Peroxiredoxin-like 2A</fullName>
    </recommendedName>
    <alternativeName>
        <fullName evidence="8">Peroxiredoxin-like 2 activated in M-CSF stimulated monocytes</fullName>
    </alternativeName>
    <alternativeName>
        <fullName evidence="7">Redox-regulatory protein FAM213A</fullName>
    </alternativeName>
</protein>
<evidence type="ECO:0000256" key="3">
    <source>
        <dbReference type="ARBA" id="ARBA00022862"/>
    </source>
</evidence>
<evidence type="ECO:0000256" key="1">
    <source>
        <dbReference type="ARBA" id="ARBA00004496"/>
    </source>
</evidence>
<evidence type="ECO:0000313" key="10">
    <source>
        <dbReference type="EMBL" id="KAI7797125.1"/>
    </source>
</evidence>
<dbReference type="Pfam" id="PF05186">
    <property type="entry name" value="Dpy-30"/>
    <property type="match status" value="1"/>
</dbReference>
<dbReference type="GO" id="GO:0016209">
    <property type="term" value="F:antioxidant activity"/>
    <property type="evidence" value="ECO:0007669"/>
    <property type="project" value="UniProtKB-KW"/>
</dbReference>
<comment type="caution">
    <text evidence="10">The sequence shown here is derived from an EMBL/GenBank/DDBJ whole genome shotgun (WGS) entry which is preliminary data.</text>
</comment>
<reference evidence="10" key="1">
    <citation type="submission" date="2021-02" db="EMBL/GenBank/DDBJ databases">
        <title>Comparative genomics reveals that relaxation of natural selection precedes convergent phenotypic evolution of cavefish.</title>
        <authorList>
            <person name="Peng Z."/>
        </authorList>
    </citation>
    <scope>NUCLEOTIDE SEQUENCE</scope>
    <source>
        <tissue evidence="10">Muscle</tissue>
    </source>
</reference>
<dbReference type="Proteomes" id="UP001059041">
    <property type="component" value="Linkage Group LG18"/>
</dbReference>
<feature type="region of interest" description="Disordered" evidence="9">
    <location>
        <begin position="58"/>
        <end position="235"/>
    </location>
</feature>
<evidence type="ECO:0000256" key="6">
    <source>
        <dbReference type="ARBA" id="ARBA00023849"/>
    </source>
</evidence>
<proteinExistence type="inferred from homology"/>
<dbReference type="EMBL" id="JAFHDT010000018">
    <property type="protein sequence ID" value="KAI7797125.1"/>
    <property type="molecule type" value="Genomic_DNA"/>
</dbReference>
<dbReference type="AlphaFoldDB" id="A0A9W7TEF9"/>
<feature type="compositionally biased region" description="Basic and acidic residues" evidence="9">
    <location>
        <begin position="210"/>
        <end position="235"/>
    </location>
</feature>
<feature type="compositionally biased region" description="Basic and acidic residues" evidence="9">
    <location>
        <begin position="58"/>
        <end position="82"/>
    </location>
</feature>
<feature type="compositionally biased region" description="Basic and acidic residues" evidence="9">
    <location>
        <begin position="146"/>
        <end position="157"/>
    </location>
</feature>
<dbReference type="CDD" id="cd22966">
    <property type="entry name" value="DD_DYDC-like"/>
    <property type="match status" value="1"/>
</dbReference>
<sequence length="476" mass="53967">MDSEYVRKSLGRCLAEGLTEITEQRPLDPIEFLVHWIHKYKLNNDVMQQRSTYQRQLEDEKRRVREESVHQKLLQEEQKDIRAVSSALTEESEPAVRSSRDASEAHEIRTESAPDDQTSTDPQMEEVNDMSERSDVMNDSSAAEQAVHEDDADHVEQTSEVPSDPQGESEADGSEANPVQENEAKSDEGSDERQTETEDRQSENTLMNPETDRGEAGDQDHTVTPEDSAQRVERERGFYRPRERLMGFSGCRCLEEQLESISEWFLGWHVYDRQPHARTPLLQAMEEACGDIEDVVGLCSVGLCVLVAYVLLANTNLFSSKPVQTSVDTLANTDLTSTTADEEACELSSLKCQLDDSGVSLYAVVKENIGTEIRDFRPFFHGEVFLDEKKCFYGPEQRTMRVFGIARLGVWKNLLQVWRKGYRGNRKGEGFTLGGLYVIGPENQGILFEHQEKEFGDKADLSQVLKAVNRIQTKEN</sequence>
<organism evidence="10 11">
    <name type="scientific">Triplophysa rosa</name>
    <name type="common">Cave loach</name>
    <dbReference type="NCBI Taxonomy" id="992332"/>
    <lineage>
        <taxon>Eukaryota</taxon>
        <taxon>Metazoa</taxon>
        <taxon>Chordata</taxon>
        <taxon>Craniata</taxon>
        <taxon>Vertebrata</taxon>
        <taxon>Euteleostomi</taxon>
        <taxon>Actinopterygii</taxon>
        <taxon>Neopterygii</taxon>
        <taxon>Teleostei</taxon>
        <taxon>Ostariophysi</taxon>
        <taxon>Cypriniformes</taxon>
        <taxon>Nemacheilidae</taxon>
        <taxon>Triplophysa</taxon>
    </lineage>
</organism>
<feature type="compositionally biased region" description="Basic and acidic residues" evidence="9">
    <location>
        <begin position="182"/>
        <end position="202"/>
    </location>
</feature>
<name>A0A9W7TEF9_TRIRA</name>
<evidence type="ECO:0000313" key="11">
    <source>
        <dbReference type="Proteomes" id="UP001059041"/>
    </source>
</evidence>
<keyword evidence="2" id="KW-0963">Cytoplasm</keyword>
<dbReference type="PANTHER" id="PTHR28630">
    <property type="match status" value="1"/>
</dbReference>
<keyword evidence="11" id="KW-1185">Reference proteome</keyword>
<feature type="compositionally biased region" description="Basic and acidic residues" evidence="9">
    <location>
        <begin position="98"/>
        <end position="112"/>
    </location>
</feature>
<dbReference type="InterPro" id="IPR049630">
    <property type="entry name" value="DYDC-like_DD"/>
</dbReference>
<evidence type="ECO:0000256" key="7">
    <source>
        <dbReference type="ARBA" id="ARBA00032058"/>
    </source>
</evidence>
<evidence type="ECO:0000256" key="4">
    <source>
        <dbReference type="ARBA" id="ARBA00023284"/>
    </source>
</evidence>
<evidence type="ECO:0000256" key="2">
    <source>
        <dbReference type="ARBA" id="ARBA00022490"/>
    </source>
</evidence>
<comment type="similarity">
    <text evidence="5">Belongs to the peroxiredoxin-like PRXL2 family. PRXL2A subfamily.</text>
</comment>
<gene>
    <name evidence="10" type="ORF">IRJ41_013395</name>
</gene>
<keyword evidence="4" id="KW-0676">Redox-active center</keyword>
<comment type="subcellular location">
    <subcellularLocation>
        <location evidence="1">Cytoplasm</location>
    </subcellularLocation>
</comment>
<dbReference type="InterPro" id="IPR007858">
    <property type="entry name" value="Dpy-30_motif"/>
</dbReference>
<dbReference type="InterPro" id="IPR032801">
    <property type="entry name" value="PXL2A/B/C"/>
</dbReference>
<evidence type="ECO:0000256" key="8">
    <source>
        <dbReference type="ARBA" id="ARBA00032129"/>
    </source>
</evidence>
<dbReference type="Gene3D" id="1.20.890.10">
    <property type="entry name" value="cAMP-dependent protein kinase regulatory subunit, dimerization-anchoring domain"/>
    <property type="match status" value="1"/>
</dbReference>